<dbReference type="InterPro" id="IPR050811">
    <property type="entry name" value="Phosphate_ABC_transporter"/>
</dbReference>
<feature type="domain" description="PBP" evidence="3">
    <location>
        <begin position="35"/>
        <end position="285"/>
    </location>
</feature>
<dbReference type="RefSeq" id="WP_163491461.1">
    <property type="nucleotide sequence ID" value="NZ_JACVEL010000005.1"/>
</dbReference>
<dbReference type="EMBL" id="JACVEL010000005">
    <property type="protein sequence ID" value="MBC9812691.1"/>
    <property type="molecule type" value="Genomic_DNA"/>
</dbReference>
<comment type="caution">
    <text evidence="4">The sequence shown here is derived from an EMBL/GenBank/DDBJ whole genome shotgun (WGS) entry which is preliminary data.</text>
</comment>
<dbReference type="PROSITE" id="PS51257">
    <property type="entry name" value="PROKAR_LIPOPROTEIN"/>
    <property type="match status" value="1"/>
</dbReference>
<evidence type="ECO:0000313" key="4">
    <source>
        <dbReference type="EMBL" id="MBC9812691.1"/>
    </source>
</evidence>
<dbReference type="Proteomes" id="UP000652681">
    <property type="component" value="Unassembled WGS sequence"/>
</dbReference>
<evidence type="ECO:0000313" key="5">
    <source>
        <dbReference type="Proteomes" id="UP000652681"/>
    </source>
</evidence>
<dbReference type="PANTHER" id="PTHR30570:SF1">
    <property type="entry name" value="PHOSPHATE-BINDING PROTEIN PSTS"/>
    <property type="match status" value="1"/>
</dbReference>
<reference evidence="4" key="1">
    <citation type="submission" date="2020-09" db="EMBL/GenBank/DDBJ databases">
        <title>Taishania pollutisoli gen. nov., sp. nov., Isolated from Tetrabromobisphenol A-Contaminated Soil.</title>
        <authorList>
            <person name="Chen Q."/>
        </authorList>
    </citation>
    <scope>NUCLEOTIDE SEQUENCE</scope>
    <source>
        <strain evidence="4">CZZ-1</strain>
    </source>
</reference>
<protein>
    <submittedName>
        <fullName evidence="4">Substrate-binding domain-containing protein</fullName>
    </submittedName>
</protein>
<evidence type="ECO:0000256" key="1">
    <source>
        <dbReference type="ARBA" id="ARBA00022729"/>
    </source>
</evidence>
<dbReference type="AlphaFoldDB" id="A0A8J6P9H3"/>
<dbReference type="PANTHER" id="PTHR30570">
    <property type="entry name" value="PERIPLASMIC PHOSPHATE BINDING COMPONENT OF PHOSPHATE ABC TRANSPORTER"/>
    <property type="match status" value="1"/>
</dbReference>
<organism evidence="4 5">
    <name type="scientific">Taishania pollutisoli</name>
    <dbReference type="NCBI Taxonomy" id="2766479"/>
    <lineage>
        <taxon>Bacteria</taxon>
        <taxon>Pseudomonadati</taxon>
        <taxon>Bacteroidota</taxon>
        <taxon>Flavobacteriia</taxon>
        <taxon>Flavobacteriales</taxon>
        <taxon>Crocinitomicaceae</taxon>
        <taxon>Taishania</taxon>
    </lineage>
</organism>
<feature type="chain" id="PRO_5035174788" evidence="2">
    <location>
        <begin position="21"/>
        <end position="311"/>
    </location>
</feature>
<accession>A0A8J6P9H3</accession>
<proteinExistence type="predicted"/>
<evidence type="ECO:0000256" key="2">
    <source>
        <dbReference type="SAM" id="SignalP"/>
    </source>
</evidence>
<name>A0A8J6P9H3_9FLAO</name>
<evidence type="ECO:0000259" key="3">
    <source>
        <dbReference type="Pfam" id="PF12849"/>
    </source>
</evidence>
<keyword evidence="5" id="KW-1185">Reference proteome</keyword>
<keyword evidence="1 2" id="KW-0732">Signal</keyword>
<dbReference type="SUPFAM" id="SSF53850">
    <property type="entry name" value="Periplasmic binding protein-like II"/>
    <property type="match status" value="1"/>
</dbReference>
<sequence length="311" mass="34780">MKRHLVIPLSVLVAAFTACNTNNNSMKGKNTNSSGEINIYLEESFKPLFETSIYTFEGQFPLATINADYVNEVEAIDAFITGKTSTICITRDFTEEEKKSLLAKNNVEVRSTKLAIDALALIVHPENTDTLMTVERLKNIISGKDSLWQGSNRKINVVFDNPNSANFIYLKNLSEISTLPANVFAVNSNEEVINFVKENRNALGVIGVNWISDEDDPTTLDFRDGINIVALAKTEGEEYFKPYQAYIYEGYHQNKGYPLVREVWLLNKAGRTTLNAGFINFMTGEKGQLIIQKASLIPANMVARMVNITTK</sequence>
<dbReference type="Pfam" id="PF12849">
    <property type="entry name" value="PBP_like_2"/>
    <property type="match status" value="1"/>
</dbReference>
<gene>
    <name evidence="4" type="ORF">H9Y05_09430</name>
</gene>
<dbReference type="Gene3D" id="3.40.190.10">
    <property type="entry name" value="Periplasmic binding protein-like II"/>
    <property type="match status" value="2"/>
</dbReference>
<feature type="signal peptide" evidence="2">
    <location>
        <begin position="1"/>
        <end position="20"/>
    </location>
</feature>
<dbReference type="InterPro" id="IPR024370">
    <property type="entry name" value="PBP_domain"/>
</dbReference>